<dbReference type="AlphaFoldDB" id="A0AA90NFH6"/>
<dbReference type="RefSeq" id="WP_305112091.1">
    <property type="nucleotide sequence ID" value="NZ_JAUTIX010000006.1"/>
</dbReference>
<evidence type="ECO:0000259" key="2">
    <source>
        <dbReference type="Pfam" id="PF21831"/>
    </source>
</evidence>
<evidence type="ECO:0000313" key="3">
    <source>
        <dbReference type="EMBL" id="MDP0399462.1"/>
    </source>
</evidence>
<protein>
    <recommendedName>
        <fullName evidence="2">DUF6891 domain-containing protein</fullName>
    </recommendedName>
</protein>
<organism evidence="3 4">
    <name type="scientific">Tsukamurella strandjordii</name>
    <dbReference type="NCBI Taxonomy" id="147577"/>
    <lineage>
        <taxon>Bacteria</taxon>
        <taxon>Bacillati</taxon>
        <taxon>Actinomycetota</taxon>
        <taxon>Actinomycetes</taxon>
        <taxon>Mycobacteriales</taxon>
        <taxon>Tsukamurellaceae</taxon>
        <taxon>Tsukamurella</taxon>
    </lineage>
</organism>
<feature type="domain" description="DUF6891" evidence="2">
    <location>
        <begin position="45"/>
        <end position="219"/>
    </location>
</feature>
<keyword evidence="4" id="KW-1185">Reference proteome</keyword>
<sequence>MANRFAQQNQVVPEMLRFGTLVRILPEDRLRAASMLVYPGYLTAEHAAGVMEAAGMEPQDARDIVQTAREKYQAHLDRSDGPGDWVRFDAACEAIAAHGLVVRQNFTCCRTCADEEIGDERTGDEWGYVYFTQQDAVELAYGKAGVYLGYGSFGPSPSIDPDELERSRGDARKMSAYYERTFDDLAAAITSALEAQGLRYDWDGDTGNRIKVIDMDWRRPLPEDGPVFEGVPPLETDAGNESEPEPKPEPKRPRRFGFRF</sequence>
<accession>A0AA90NFH6</accession>
<evidence type="ECO:0000256" key="1">
    <source>
        <dbReference type="SAM" id="MobiDB-lite"/>
    </source>
</evidence>
<dbReference type="Proteomes" id="UP001178281">
    <property type="component" value="Unassembled WGS sequence"/>
</dbReference>
<name>A0AA90NFH6_9ACTN</name>
<evidence type="ECO:0000313" key="4">
    <source>
        <dbReference type="Proteomes" id="UP001178281"/>
    </source>
</evidence>
<proteinExistence type="predicted"/>
<dbReference type="InterPro" id="IPR054186">
    <property type="entry name" value="DUF6891"/>
</dbReference>
<dbReference type="EMBL" id="JAUTIX010000006">
    <property type="protein sequence ID" value="MDP0399462.1"/>
    <property type="molecule type" value="Genomic_DNA"/>
</dbReference>
<comment type="caution">
    <text evidence="3">The sequence shown here is derived from an EMBL/GenBank/DDBJ whole genome shotgun (WGS) entry which is preliminary data.</text>
</comment>
<feature type="region of interest" description="Disordered" evidence="1">
    <location>
        <begin position="219"/>
        <end position="260"/>
    </location>
</feature>
<reference evidence="3" key="1">
    <citation type="submission" date="2023-08" db="EMBL/GenBank/DDBJ databases">
        <title>The draft genome of Tsukamurella strandjordii strain 050030.</title>
        <authorList>
            <person name="Zhao F."/>
            <person name="Feng Y."/>
            <person name="Zong Z."/>
        </authorList>
    </citation>
    <scope>NUCLEOTIDE SEQUENCE</scope>
    <source>
        <strain evidence="3">050030</strain>
    </source>
</reference>
<gene>
    <name evidence="3" type="ORF">Q7X28_16170</name>
</gene>
<dbReference type="Pfam" id="PF21831">
    <property type="entry name" value="DUF6891"/>
    <property type="match status" value="1"/>
</dbReference>